<feature type="chain" id="PRO_5029860020" evidence="1">
    <location>
        <begin position="21"/>
        <end position="42"/>
    </location>
</feature>
<evidence type="ECO:0000313" key="2">
    <source>
        <dbReference type="EMBL" id="MBA0626891.1"/>
    </source>
</evidence>
<dbReference type="EMBL" id="JABFAC010000010">
    <property type="protein sequence ID" value="MBA0626891.1"/>
    <property type="molecule type" value="Genomic_DNA"/>
</dbReference>
<sequence length="42" mass="4693">MFQQLLLLVLTMGSTLLIDAQSNLEIALMETLPLSLILQHII</sequence>
<accession>A0A7J8SLE6</accession>
<keyword evidence="3" id="KW-1185">Reference proteome</keyword>
<dbReference type="Proteomes" id="UP000593561">
    <property type="component" value="Unassembled WGS sequence"/>
</dbReference>
<comment type="caution">
    <text evidence="2">The sequence shown here is derived from an EMBL/GenBank/DDBJ whole genome shotgun (WGS) entry which is preliminary data.</text>
</comment>
<gene>
    <name evidence="2" type="ORF">Godav_004476</name>
</gene>
<reference evidence="2 3" key="1">
    <citation type="journal article" date="2019" name="Genome Biol. Evol.">
        <title>Insights into the evolution of the New World diploid cottons (Gossypium, subgenus Houzingenia) based on genome sequencing.</title>
        <authorList>
            <person name="Grover C.E."/>
            <person name="Arick M.A. 2nd"/>
            <person name="Thrash A."/>
            <person name="Conover J.L."/>
            <person name="Sanders W.S."/>
            <person name="Peterson D.G."/>
            <person name="Frelichowski J.E."/>
            <person name="Scheffler J.A."/>
            <person name="Scheffler B.E."/>
            <person name="Wendel J.F."/>
        </authorList>
    </citation>
    <scope>NUCLEOTIDE SEQUENCE [LARGE SCALE GENOMIC DNA]</scope>
    <source>
        <strain evidence="2">27</strain>
        <tissue evidence="2">Leaf</tissue>
    </source>
</reference>
<dbReference type="AlphaFoldDB" id="A0A7J8SLE6"/>
<protein>
    <submittedName>
        <fullName evidence="2">Uncharacterized protein</fullName>
    </submittedName>
</protein>
<feature type="signal peptide" evidence="1">
    <location>
        <begin position="1"/>
        <end position="20"/>
    </location>
</feature>
<name>A0A7J8SLE6_GOSDV</name>
<organism evidence="2 3">
    <name type="scientific">Gossypium davidsonii</name>
    <name type="common">Davidson's cotton</name>
    <name type="synonym">Gossypium klotzschianum subsp. davidsonii</name>
    <dbReference type="NCBI Taxonomy" id="34287"/>
    <lineage>
        <taxon>Eukaryota</taxon>
        <taxon>Viridiplantae</taxon>
        <taxon>Streptophyta</taxon>
        <taxon>Embryophyta</taxon>
        <taxon>Tracheophyta</taxon>
        <taxon>Spermatophyta</taxon>
        <taxon>Magnoliopsida</taxon>
        <taxon>eudicotyledons</taxon>
        <taxon>Gunneridae</taxon>
        <taxon>Pentapetalae</taxon>
        <taxon>rosids</taxon>
        <taxon>malvids</taxon>
        <taxon>Malvales</taxon>
        <taxon>Malvaceae</taxon>
        <taxon>Malvoideae</taxon>
        <taxon>Gossypium</taxon>
    </lineage>
</organism>
<keyword evidence="1" id="KW-0732">Signal</keyword>
<evidence type="ECO:0000313" key="3">
    <source>
        <dbReference type="Proteomes" id="UP000593561"/>
    </source>
</evidence>
<proteinExistence type="predicted"/>
<evidence type="ECO:0000256" key="1">
    <source>
        <dbReference type="SAM" id="SignalP"/>
    </source>
</evidence>